<evidence type="ECO:0000313" key="15">
    <source>
        <dbReference type="Proteomes" id="UP000516696"/>
    </source>
</evidence>
<accession>A0A2K3QSH6</accession>
<keyword evidence="4" id="KW-1003">Cell membrane</keyword>
<keyword evidence="6 8" id="KW-1133">Transmembrane helix</keyword>
<dbReference type="Pfam" id="PF01594">
    <property type="entry name" value="AI-2E_transport"/>
    <property type="match status" value="1"/>
</dbReference>
<dbReference type="AlphaFoldDB" id="A0A2K3QSH6"/>
<evidence type="ECO:0000313" key="18">
    <source>
        <dbReference type="Proteomes" id="UP001241571"/>
    </source>
</evidence>
<keyword evidence="14" id="KW-1185">Reference proteome</keyword>
<evidence type="ECO:0000256" key="2">
    <source>
        <dbReference type="ARBA" id="ARBA00009773"/>
    </source>
</evidence>
<reference evidence="13 14" key="1">
    <citation type="submission" date="2018-06" db="EMBL/GenBank/DDBJ databases">
        <authorList>
            <consortium name="Pathogen Informatics"/>
            <person name="Doyle S."/>
        </authorList>
    </citation>
    <scope>NUCLEOTIDE SEQUENCE [LARGE SCALE GENOMIC DNA]</scope>
    <source>
        <strain evidence="13 14">NCTC12360</strain>
    </source>
</reference>
<evidence type="ECO:0000256" key="8">
    <source>
        <dbReference type="SAM" id="Phobius"/>
    </source>
</evidence>
<feature type="transmembrane region" description="Helical" evidence="8">
    <location>
        <begin position="280"/>
        <end position="303"/>
    </location>
</feature>
<dbReference type="GO" id="GO:0005886">
    <property type="term" value="C:plasma membrane"/>
    <property type="evidence" value="ECO:0007669"/>
    <property type="project" value="UniProtKB-SubCell"/>
</dbReference>
<dbReference type="Proteomes" id="UP000571857">
    <property type="component" value="Unassembled WGS sequence"/>
</dbReference>
<evidence type="ECO:0000256" key="7">
    <source>
        <dbReference type="ARBA" id="ARBA00023136"/>
    </source>
</evidence>
<organism evidence="11 17">
    <name type="scientific">Enterococcus gallinarum</name>
    <dbReference type="NCBI Taxonomy" id="1353"/>
    <lineage>
        <taxon>Bacteria</taxon>
        <taxon>Bacillati</taxon>
        <taxon>Bacillota</taxon>
        <taxon>Bacilli</taxon>
        <taxon>Lactobacillales</taxon>
        <taxon>Enterococcaceae</taxon>
        <taxon>Enterococcus</taxon>
    </lineage>
</organism>
<dbReference type="Proteomes" id="UP000516696">
    <property type="component" value="Chromosome"/>
</dbReference>
<dbReference type="EMBL" id="JARPZN010000005">
    <property type="protein sequence ID" value="MDT2690493.1"/>
    <property type="molecule type" value="Genomic_DNA"/>
</dbReference>
<feature type="transmembrane region" description="Helical" evidence="8">
    <location>
        <begin position="158"/>
        <end position="180"/>
    </location>
</feature>
<dbReference type="RefSeq" id="WP_003126723.1">
    <property type="nucleotide sequence ID" value="NZ_CAAKOE010000083.1"/>
</dbReference>
<proteinExistence type="inferred from homology"/>
<evidence type="ECO:0000256" key="5">
    <source>
        <dbReference type="ARBA" id="ARBA00022692"/>
    </source>
</evidence>
<evidence type="ECO:0000313" key="13">
    <source>
        <dbReference type="EMBL" id="STD82400.1"/>
    </source>
</evidence>
<evidence type="ECO:0000256" key="4">
    <source>
        <dbReference type="ARBA" id="ARBA00022475"/>
    </source>
</evidence>
<evidence type="ECO:0000313" key="16">
    <source>
        <dbReference type="Proteomes" id="UP000571857"/>
    </source>
</evidence>
<evidence type="ECO:0000313" key="14">
    <source>
        <dbReference type="Proteomes" id="UP000254807"/>
    </source>
</evidence>
<name>A0A2K3QSH6_ENTGA</name>
<evidence type="ECO:0000313" key="17">
    <source>
        <dbReference type="Proteomes" id="UP001183682"/>
    </source>
</evidence>
<reference evidence="9 16" key="3">
    <citation type="submission" date="2020-06" db="EMBL/GenBank/DDBJ databases">
        <title>Crossreactivity between MHC class I-restricted antigens from cancer cells and an enterococcal bacteriophage.</title>
        <authorList>
            <person name="Fluckiger A."/>
            <person name="Daillere R."/>
            <person name="Sassi M."/>
            <person name="Cattoir V."/>
            <person name="Kroemer G."/>
            <person name="Zitvogel L."/>
        </authorList>
    </citation>
    <scope>NUCLEOTIDE SEQUENCE [LARGE SCALE GENOMIC DNA]</scope>
    <source>
        <strain evidence="9 16">EG4</strain>
    </source>
</reference>
<evidence type="ECO:0000256" key="1">
    <source>
        <dbReference type="ARBA" id="ARBA00004651"/>
    </source>
</evidence>
<reference evidence="11" key="4">
    <citation type="submission" date="2023-03" db="EMBL/GenBank/DDBJ databases">
        <authorList>
            <person name="Shen W."/>
            <person name="Cai J."/>
        </authorList>
    </citation>
    <scope>NUCLEOTIDE SEQUENCE</scope>
    <source>
        <strain evidence="11">K69-2</strain>
    </source>
</reference>
<evidence type="ECO:0000313" key="10">
    <source>
        <dbReference type="EMBL" id="MDL4937189.1"/>
    </source>
</evidence>
<keyword evidence="5 8" id="KW-0812">Transmembrane</keyword>
<dbReference type="Proteomes" id="UP001241571">
    <property type="component" value="Unassembled WGS sequence"/>
</dbReference>
<dbReference type="EMBL" id="JASUBT010000014">
    <property type="protein sequence ID" value="MDL4937189.1"/>
    <property type="molecule type" value="Genomic_DNA"/>
</dbReference>
<keyword evidence="7 8" id="KW-0472">Membrane</keyword>
<sequence>MELLKKSKLFAVLVFICLVGLGIWIYSNILFVFRPLEAIFASVFLPVLISVFIFYIFLPFFNLIKKRSSNQHLALYVTLLLILFAAYLIIQVIGPALINEMARFINQIPYIINRIIDNIDHSSFEELFGPLLDSLDINQISNLAAQFITGATNSLTSLVAIVSHSAIVLFTIPLLLVYMFKDGHKVPDLLVSKAPKKFRSLILQLCQDFHQAASAYISGKLLVCLYVGVFSYLIFTFLGLQNALLLGLICGVLDIIPYFGPFIGAAPAFLFALSQDMKTAVLLVIGITIIQFGESYVVSPIVMNKVLHIHPIIAVFLLLIAGNLLGFVGMIVALPVYSIVMAMAGTLTRYYQQQKHVKQEGKENENR</sequence>
<dbReference type="PANTHER" id="PTHR21716:SF53">
    <property type="entry name" value="PERMEASE PERM-RELATED"/>
    <property type="match status" value="1"/>
</dbReference>
<dbReference type="GeneID" id="93224168"/>
<protein>
    <submittedName>
        <fullName evidence="11">AI-2E family transporter</fullName>
    </submittedName>
    <submittedName>
        <fullName evidence="13">Permease</fullName>
    </submittedName>
</protein>
<dbReference type="EMBL" id="UFYW01000001">
    <property type="protein sequence ID" value="STD82400.1"/>
    <property type="molecule type" value="Genomic_DNA"/>
</dbReference>
<evidence type="ECO:0000313" key="12">
    <source>
        <dbReference type="EMBL" id="QOG27403.1"/>
    </source>
</evidence>
<evidence type="ECO:0000313" key="11">
    <source>
        <dbReference type="EMBL" id="MDT2690493.1"/>
    </source>
</evidence>
<feature type="transmembrane region" description="Helical" evidence="8">
    <location>
        <begin position="9"/>
        <end position="33"/>
    </location>
</feature>
<feature type="transmembrane region" description="Helical" evidence="8">
    <location>
        <begin position="246"/>
        <end position="273"/>
    </location>
</feature>
<feature type="transmembrane region" description="Helical" evidence="8">
    <location>
        <begin position="39"/>
        <end position="61"/>
    </location>
</feature>
<dbReference type="Proteomes" id="UP000254807">
    <property type="component" value="Unassembled WGS sequence"/>
</dbReference>
<dbReference type="OrthoDB" id="9793390at2"/>
<reference evidence="12 15" key="2">
    <citation type="submission" date="2020-03" db="EMBL/GenBank/DDBJ databases">
        <title>Characterization of ganglioside-mimicking enterococci.</title>
        <authorList>
            <person name="Patry R.T."/>
            <person name="Nothaft H."/>
            <person name="Bridger R."/>
            <person name="Shajahan A."/>
            <person name="Huynh S."/>
            <person name="Sanchez S."/>
            <person name="Azadi P."/>
            <person name="Cooper K."/>
            <person name="Miller W.G."/>
            <person name="Parker C.T."/>
            <person name="Wells L."/>
            <person name="Szymanski C.M."/>
        </authorList>
    </citation>
    <scope>NUCLEOTIDE SEQUENCE [LARGE SCALE GENOMIC DNA]</scope>
    <source>
        <strain evidence="12 15">EGM181</strain>
    </source>
</reference>
<dbReference type="GO" id="GO:0055085">
    <property type="term" value="P:transmembrane transport"/>
    <property type="evidence" value="ECO:0007669"/>
    <property type="project" value="TreeGrafter"/>
</dbReference>
<evidence type="ECO:0000256" key="3">
    <source>
        <dbReference type="ARBA" id="ARBA00022448"/>
    </source>
</evidence>
<reference evidence="10 18" key="5">
    <citation type="submission" date="2023-06" db="EMBL/GenBank/DDBJ databases">
        <title>Acute promotion of culturable opportunistic pathogens and persistent increase of antibiotic resistance following antibiotic exposure in mouse gut microbiota.</title>
        <authorList>
            <person name="Li L."/>
            <person name="Wang B."/>
            <person name="Sun Y."/>
            <person name="Wang M."/>
            <person name="Xu H."/>
        </authorList>
    </citation>
    <scope>NUCLEOTIDE SEQUENCE [LARGE SCALE GENOMIC DNA]</scope>
    <source>
        <strain evidence="10 18">CRI2_2</strain>
    </source>
</reference>
<evidence type="ECO:0000256" key="6">
    <source>
        <dbReference type="ARBA" id="ARBA00022989"/>
    </source>
</evidence>
<dbReference type="EMBL" id="JABXJK010000075">
    <property type="protein sequence ID" value="MBA0973579.1"/>
    <property type="molecule type" value="Genomic_DNA"/>
</dbReference>
<feature type="transmembrane region" description="Helical" evidence="8">
    <location>
        <begin position="309"/>
        <end position="340"/>
    </location>
</feature>
<feature type="transmembrane region" description="Helical" evidence="8">
    <location>
        <begin position="221"/>
        <end position="240"/>
    </location>
</feature>
<dbReference type="Proteomes" id="UP001183682">
    <property type="component" value="Unassembled WGS sequence"/>
</dbReference>
<comment type="subcellular location">
    <subcellularLocation>
        <location evidence="1">Cell membrane</location>
        <topology evidence="1">Multi-pass membrane protein</topology>
    </subcellularLocation>
</comment>
<dbReference type="EMBL" id="CP050485">
    <property type="protein sequence ID" value="QOG27403.1"/>
    <property type="molecule type" value="Genomic_DNA"/>
</dbReference>
<evidence type="ECO:0000313" key="9">
    <source>
        <dbReference type="EMBL" id="MBA0973579.1"/>
    </source>
</evidence>
<dbReference type="PANTHER" id="PTHR21716">
    <property type="entry name" value="TRANSMEMBRANE PROTEIN"/>
    <property type="match status" value="1"/>
</dbReference>
<gene>
    <name evidence="13" type="primary">yhhT_2</name>
    <name evidence="12" type="ORF">EGM181_09170</name>
    <name evidence="9" type="ORF">HWH42_13480</name>
    <name evidence="13" type="ORF">NCTC12360_00825</name>
    <name evidence="11" type="ORF">P7E30_09795</name>
    <name evidence="10" type="ORF">QRX88_15920</name>
</gene>
<keyword evidence="3" id="KW-0813">Transport</keyword>
<comment type="similarity">
    <text evidence="2">Belongs to the autoinducer-2 exporter (AI-2E) (TC 2.A.86) family.</text>
</comment>
<feature type="transmembrane region" description="Helical" evidence="8">
    <location>
        <begin position="73"/>
        <end position="94"/>
    </location>
</feature>
<dbReference type="InterPro" id="IPR002549">
    <property type="entry name" value="AI-2E-like"/>
</dbReference>